<dbReference type="Pfam" id="PF01663">
    <property type="entry name" value="Phosphodiest"/>
    <property type="match status" value="1"/>
</dbReference>
<dbReference type="PANTHER" id="PTHR10151">
    <property type="entry name" value="ECTONUCLEOTIDE PYROPHOSPHATASE/PHOSPHODIESTERASE"/>
    <property type="match status" value="1"/>
</dbReference>
<evidence type="ECO:0000256" key="1">
    <source>
        <dbReference type="ARBA" id="ARBA00022801"/>
    </source>
</evidence>
<organism evidence="4 5">
    <name type="scientific">Halocaridina rubra</name>
    <name type="common">Hawaiian red shrimp</name>
    <dbReference type="NCBI Taxonomy" id="373956"/>
    <lineage>
        <taxon>Eukaryota</taxon>
        <taxon>Metazoa</taxon>
        <taxon>Ecdysozoa</taxon>
        <taxon>Arthropoda</taxon>
        <taxon>Crustacea</taxon>
        <taxon>Multicrustacea</taxon>
        <taxon>Malacostraca</taxon>
        <taxon>Eumalacostraca</taxon>
        <taxon>Eucarida</taxon>
        <taxon>Decapoda</taxon>
        <taxon>Pleocyemata</taxon>
        <taxon>Caridea</taxon>
        <taxon>Atyoidea</taxon>
        <taxon>Atyidae</taxon>
        <taxon>Halocaridina</taxon>
    </lineage>
</organism>
<accession>A0AAN8WMZ7</accession>
<keyword evidence="3" id="KW-1133">Transmembrane helix</keyword>
<proteinExistence type="predicted"/>
<dbReference type="Gene3D" id="3.40.570.10">
    <property type="entry name" value="Extracellular Endonuclease, subunit A"/>
    <property type="match status" value="1"/>
</dbReference>
<keyword evidence="3" id="KW-0812">Transmembrane</keyword>
<dbReference type="GO" id="GO:0031674">
    <property type="term" value="C:I band"/>
    <property type="evidence" value="ECO:0007669"/>
    <property type="project" value="TreeGrafter"/>
</dbReference>
<evidence type="ECO:0000313" key="4">
    <source>
        <dbReference type="EMBL" id="KAK7066956.1"/>
    </source>
</evidence>
<dbReference type="InterPro" id="IPR044925">
    <property type="entry name" value="His-Me_finger_sf"/>
</dbReference>
<dbReference type="CDD" id="cd16018">
    <property type="entry name" value="Enpp"/>
    <property type="match status" value="1"/>
</dbReference>
<evidence type="ECO:0000256" key="3">
    <source>
        <dbReference type="SAM" id="Phobius"/>
    </source>
</evidence>
<keyword evidence="2" id="KW-0325">Glycoprotein</keyword>
<comment type="caution">
    <text evidence="4">The sequence shown here is derived from an EMBL/GenBank/DDBJ whole genome shotgun (WGS) entry which is preliminary data.</text>
</comment>
<dbReference type="InterPro" id="IPR044929">
    <property type="entry name" value="DNA/RNA_non-sp_Endonuclease_sf"/>
</dbReference>
<dbReference type="InterPro" id="IPR002591">
    <property type="entry name" value="Phosphodiest/P_Trfase"/>
</dbReference>
<dbReference type="SUPFAM" id="SSF53649">
    <property type="entry name" value="Alkaline phosphatase-like"/>
    <property type="match status" value="1"/>
</dbReference>
<gene>
    <name evidence="4" type="primary">ENPP1_3</name>
    <name evidence="4" type="ORF">SK128_020881</name>
</gene>
<keyword evidence="1" id="KW-0378">Hydrolase</keyword>
<sequence>MSVVPFLRDVYDLNDLLLFLCYVKVVLVVAGLLLRWAAANSNTVHDPPVLPDQLDPLTCPPTYENHPLIFVSMDGFRADYLTRDLTPTIMALGSKGVKAPYMKPSYPTITFPNHYTLVTGLYPPYHGIIANKFYDPVFNAEFRVGRPESFKKRWWGGEPIWKTVKNQGKKSASFFWPGSEVDDNHPDYWLYYNESIPFTRRVEQVLAWLDLPPPERPSYIGLYMHEPDGSGHDFGPYSREINEALITVDSMMKLLVEGLQVRNLLSCVNLLVVADHGMAEAGDNRVIRLDDYIPNVVSRSRFWKGAFVRLQPHDNSPETKADMMNALSCQRPEMRVYEKTTLPIRWHMNNQRSVEDIVLDVDAGYSVGGDSSFKADAGEHGYDNFFSVMNALFVAHGPDFQRHVEVEAFQNIELYNLMCHLMGVQPAPNNGTWGALHHMLAHPPPSPLPKGLERIPELAVLPREENIEEHLKNGWCEGDDSDDDDWLDILANAQDNARYITYDHFPWGVPSLGTFKDSTLLLVHQDTVTAYSTPLKMPLWTSFTTSGHRKGSKPVPWRSDVRLEKEDTPTCISYDTLLPHNISRYPLFHPEFSTDENFAQLPFLISNALPFTHQLAHRWNELRWLVKDLNWWLGDLNIILGPVFDYNSDTFVDDLEWLA</sequence>
<dbReference type="Gene3D" id="3.30.1360.180">
    <property type="match status" value="1"/>
</dbReference>
<dbReference type="Proteomes" id="UP001381693">
    <property type="component" value="Unassembled WGS sequence"/>
</dbReference>
<dbReference type="EMBL" id="JAXCGZ010018973">
    <property type="protein sequence ID" value="KAK7066956.1"/>
    <property type="molecule type" value="Genomic_DNA"/>
</dbReference>
<dbReference type="GO" id="GO:0055120">
    <property type="term" value="C:striated muscle dense body"/>
    <property type="evidence" value="ECO:0007669"/>
    <property type="project" value="TreeGrafter"/>
</dbReference>
<reference evidence="4 5" key="1">
    <citation type="submission" date="2023-11" db="EMBL/GenBank/DDBJ databases">
        <title>Halocaridina rubra genome assembly.</title>
        <authorList>
            <person name="Smith C."/>
        </authorList>
    </citation>
    <scope>NUCLEOTIDE SEQUENCE [LARGE SCALE GENOMIC DNA]</scope>
    <source>
        <strain evidence="4">EP-1</strain>
        <tissue evidence="4">Whole</tissue>
    </source>
</reference>
<feature type="transmembrane region" description="Helical" evidence="3">
    <location>
        <begin position="16"/>
        <end position="38"/>
    </location>
</feature>
<evidence type="ECO:0000313" key="5">
    <source>
        <dbReference type="Proteomes" id="UP001381693"/>
    </source>
</evidence>
<evidence type="ECO:0000256" key="2">
    <source>
        <dbReference type="ARBA" id="ARBA00023180"/>
    </source>
</evidence>
<dbReference type="GO" id="GO:0016529">
    <property type="term" value="C:sarcoplasmic reticulum"/>
    <property type="evidence" value="ECO:0007669"/>
    <property type="project" value="TreeGrafter"/>
</dbReference>
<dbReference type="GO" id="GO:0016787">
    <property type="term" value="F:hydrolase activity"/>
    <property type="evidence" value="ECO:0007669"/>
    <property type="project" value="UniProtKB-KW"/>
</dbReference>
<protein>
    <submittedName>
        <fullName evidence="4">Ectonucleotide pyrophosphatase phosphodiesterase</fullName>
    </submittedName>
</protein>
<dbReference type="Gene3D" id="3.40.720.10">
    <property type="entry name" value="Alkaline Phosphatase, subunit A"/>
    <property type="match status" value="1"/>
</dbReference>
<dbReference type="AlphaFoldDB" id="A0AAN8WMZ7"/>
<keyword evidence="5" id="KW-1185">Reference proteome</keyword>
<dbReference type="InterPro" id="IPR017850">
    <property type="entry name" value="Alkaline_phosphatase_core_sf"/>
</dbReference>
<dbReference type="SUPFAM" id="SSF54060">
    <property type="entry name" value="His-Me finger endonucleases"/>
    <property type="match status" value="1"/>
</dbReference>
<name>A0AAN8WMZ7_HALRR</name>
<dbReference type="PANTHER" id="PTHR10151:SF114">
    <property type="entry name" value="ECTONUCLEOTIDE PYROPHOSPHATASE_PHOSPHODIESTERASE C27A7.3"/>
    <property type="match status" value="1"/>
</dbReference>
<keyword evidence="3" id="KW-0472">Membrane</keyword>